<evidence type="ECO:0000313" key="1">
    <source>
        <dbReference type="EMBL" id="CDY36703.1"/>
    </source>
</evidence>
<organism evidence="1 2">
    <name type="scientific">Brassica napus</name>
    <name type="common">Rape</name>
    <dbReference type="NCBI Taxonomy" id="3708"/>
    <lineage>
        <taxon>Eukaryota</taxon>
        <taxon>Viridiplantae</taxon>
        <taxon>Streptophyta</taxon>
        <taxon>Embryophyta</taxon>
        <taxon>Tracheophyta</taxon>
        <taxon>Spermatophyta</taxon>
        <taxon>Magnoliopsida</taxon>
        <taxon>eudicotyledons</taxon>
        <taxon>Gunneridae</taxon>
        <taxon>Pentapetalae</taxon>
        <taxon>rosids</taxon>
        <taxon>malvids</taxon>
        <taxon>Brassicales</taxon>
        <taxon>Brassicaceae</taxon>
        <taxon>Brassiceae</taxon>
        <taxon>Brassica</taxon>
    </lineage>
</organism>
<proteinExistence type="predicted"/>
<name>A0A078HIQ4_BRANA</name>
<dbReference type="PaxDb" id="3708-A0A078HIQ4"/>
<reference evidence="1 2" key="1">
    <citation type="journal article" date="2014" name="Science">
        <title>Plant genetics. Early allopolyploid evolution in the post-Neolithic Brassica napus oilseed genome.</title>
        <authorList>
            <person name="Chalhoub B."/>
            <person name="Denoeud F."/>
            <person name="Liu S."/>
            <person name="Parkin I.A."/>
            <person name="Tang H."/>
            <person name="Wang X."/>
            <person name="Chiquet J."/>
            <person name="Belcram H."/>
            <person name="Tong C."/>
            <person name="Samans B."/>
            <person name="Correa M."/>
            <person name="Da Silva C."/>
            <person name="Just J."/>
            <person name="Falentin C."/>
            <person name="Koh C.S."/>
            <person name="Le Clainche I."/>
            <person name="Bernard M."/>
            <person name="Bento P."/>
            <person name="Noel B."/>
            <person name="Labadie K."/>
            <person name="Alberti A."/>
            <person name="Charles M."/>
            <person name="Arnaud D."/>
            <person name="Guo H."/>
            <person name="Daviaud C."/>
            <person name="Alamery S."/>
            <person name="Jabbari K."/>
            <person name="Zhao M."/>
            <person name="Edger P.P."/>
            <person name="Chelaifa H."/>
            <person name="Tack D."/>
            <person name="Lassalle G."/>
            <person name="Mestiri I."/>
            <person name="Schnel N."/>
            <person name="Le Paslier M.C."/>
            <person name="Fan G."/>
            <person name="Renault V."/>
            <person name="Bayer P.E."/>
            <person name="Golicz A.A."/>
            <person name="Manoli S."/>
            <person name="Lee T.H."/>
            <person name="Thi V.H."/>
            <person name="Chalabi S."/>
            <person name="Hu Q."/>
            <person name="Fan C."/>
            <person name="Tollenaere R."/>
            <person name="Lu Y."/>
            <person name="Battail C."/>
            <person name="Shen J."/>
            <person name="Sidebottom C.H."/>
            <person name="Wang X."/>
            <person name="Canaguier A."/>
            <person name="Chauveau A."/>
            <person name="Berard A."/>
            <person name="Deniot G."/>
            <person name="Guan M."/>
            <person name="Liu Z."/>
            <person name="Sun F."/>
            <person name="Lim Y.P."/>
            <person name="Lyons E."/>
            <person name="Town C.D."/>
            <person name="Bancroft I."/>
            <person name="Wang X."/>
            <person name="Meng J."/>
            <person name="Ma J."/>
            <person name="Pires J.C."/>
            <person name="King G.J."/>
            <person name="Brunel D."/>
            <person name="Delourme R."/>
            <person name="Renard M."/>
            <person name="Aury J.M."/>
            <person name="Adams K.L."/>
            <person name="Batley J."/>
            <person name="Snowdon R.J."/>
            <person name="Tost J."/>
            <person name="Edwards D."/>
            <person name="Zhou Y."/>
            <person name="Hua W."/>
            <person name="Sharpe A.G."/>
            <person name="Paterson A.H."/>
            <person name="Guan C."/>
            <person name="Wincker P."/>
        </authorList>
    </citation>
    <scope>NUCLEOTIDE SEQUENCE [LARGE SCALE GENOMIC DNA]</scope>
    <source>
        <strain evidence="2">cv. Darmor-bzh</strain>
    </source>
</reference>
<sequence>MDFTIVSSHFFGLTSSS</sequence>
<gene>
    <name evidence="1" type="primary">BnaC02g31240D</name>
    <name evidence="1" type="ORF">GSBRNA2T00062497001</name>
</gene>
<accession>A0A078HIQ4</accession>
<protein>
    <submittedName>
        <fullName evidence="1">BnaC02g31240D protein</fullName>
    </submittedName>
</protein>
<dbReference type="AlphaFoldDB" id="A0A078HIQ4"/>
<dbReference type="EMBL" id="LK032382">
    <property type="protein sequence ID" value="CDY36703.1"/>
    <property type="molecule type" value="Genomic_DNA"/>
</dbReference>
<dbReference type="Proteomes" id="UP000028999">
    <property type="component" value="Unassembled WGS sequence"/>
</dbReference>
<evidence type="ECO:0000313" key="2">
    <source>
        <dbReference type="Proteomes" id="UP000028999"/>
    </source>
</evidence>
<keyword evidence="2" id="KW-1185">Reference proteome</keyword>